<dbReference type="GO" id="GO:0004521">
    <property type="term" value="F:RNA endonuclease activity"/>
    <property type="evidence" value="ECO:0007669"/>
    <property type="project" value="UniProtKB-ARBA"/>
</dbReference>
<dbReference type="GO" id="GO:0035194">
    <property type="term" value="P:regulatory ncRNA-mediated post-transcriptional gene silencing"/>
    <property type="evidence" value="ECO:0007669"/>
    <property type="project" value="UniProtKB-ARBA"/>
</dbReference>
<dbReference type="InterPro" id="IPR014811">
    <property type="entry name" value="ArgoL1"/>
</dbReference>
<accession>A0A182SST8</accession>
<evidence type="ECO:0000256" key="6">
    <source>
        <dbReference type="ARBA" id="ARBA00038291"/>
    </source>
</evidence>
<protein>
    <recommendedName>
        <fullName evidence="11">Piwi</fullName>
    </recommendedName>
</protein>
<evidence type="ECO:0000313" key="9">
    <source>
        <dbReference type="EnsemblMetazoa" id="AMAM012706-PA"/>
    </source>
</evidence>
<evidence type="ECO:0000256" key="4">
    <source>
        <dbReference type="ARBA" id="ARBA00022884"/>
    </source>
</evidence>
<dbReference type="SUPFAM" id="SSF53098">
    <property type="entry name" value="Ribonuclease H-like"/>
    <property type="match status" value="1"/>
</dbReference>
<dbReference type="InterPro" id="IPR036397">
    <property type="entry name" value="RNaseH_sf"/>
</dbReference>
<dbReference type="Gene3D" id="2.170.260.10">
    <property type="entry name" value="paz domain"/>
    <property type="match status" value="1"/>
</dbReference>
<evidence type="ECO:0000313" key="10">
    <source>
        <dbReference type="Proteomes" id="UP000075901"/>
    </source>
</evidence>
<keyword evidence="10" id="KW-1185">Reference proteome</keyword>
<keyword evidence="3" id="KW-0963">Cytoplasm</keyword>
<dbReference type="EnsemblMetazoa" id="AMAM012706-RA">
    <property type="protein sequence ID" value="AMAM012706-PA"/>
    <property type="gene ID" value="AMAM012706"/>
</dbReference>
<dbReference type="InterPro" id="IPR036085">
    <property type="entry name" value="PAZ_dom_sf"/>
</dbReference>
<dbReference type="InterPro" id="IPR012337">
    <property type="entry name" value="RNaseH-like_sf"/>
</dbReference>
<dbReference type="Gene3D" id="3.40.50.2300">
    <property type="match status" value="1"/>
</dbReference>
<dbReference type="SMART" id="SM00950">
    <property type="entry name" value="Piwi"/>
    <property type="match status" value="1"/>
</dbReference>
<evidence type="ECO:0000256" key="3">
    <source>
        <dbReference type="ARBA" id="ARBA00022490"/>
    </source>
</evidence>
<evidence type="ECO:0000259" key="7">
    <source>
        <dbReference type="PROSITE" id="PS50821"/>
    </source>
</evidence>
<evidence type="ECO:0000256" key="2">
    <source>
        <dbReference type="ARBA" id="ARBA00022473"/>
    </source>
</evidence>
<sequence length="679" mass="77128">MLSEKAFMILNLMHRQAMGSLKLLTINRHFFDPEAKIAIPQYGLEMYPGYVTSIRQHEQDVLLCVDVTHRVLRTDTCYKMLQNMQRQPGSFKDNFRRLVIGAHVMSVYNQKMYKICDVDFSVSPSSSFGTKDGSSITFMDYYRKQYNITIRDPNQPLLVVSLPSERISSSPILLVPELCRLTGITDDMRRDFRLMCTLADHAHVLPDKRIEQLESFNERLQNAPASREVFQLWKTELERQLIEVPARILPRESIGFPLVGGAVQHVPAGPEAANFGRQLHRIQMQKSNPTTGTRMFKTVPLQHWCVVCVQGKEDLTNYFVRCLTQVARGMDFNISQPRIVTLENDSSLAYVRVLSELVNDGDLQLVMCIVPNDRADRYSVIKRKCYVDGALPCQVIKTRTITPKNGNVRTLMSVATKVVIQLNCKLGGIPWMVKNPLSTAMIVGIDVCHDTADKSKSYGAMVATMYAPKQVEPKYFSTIERHPRGEELSNFIGSGISKALHSYQTSFGAGNLPRRIIVYRDGVGEGQLRGVVDFEVKKIKQQLAQVYANVKEFKPQLSVIVVNKRINTRLFMADRNPPPGTIVDDIITLPERTDFYLISQTVRQGTVSPTAYNVVYDEGGLNIDQLQVYTSKQTHLYYNWCGTIAVPAVCQYAHKLAFMTAQYLHSQPNQRLENQLYYL</sequence>
<feature type="domain" description="PAZ" evidence="7">
    <location>
        <begin position="76"/>
        <end position="183"/>
    </location>
</feature>
<evidence type="ECO:0000256" key="1">
    <source>
        <dbReference type="ARBA" id="ARBA00004496"/>
    </source>
</evidence>
<dbReference type="CDD" id="cd04658">
    <property type="entry name" value="Piwi_piwi-like_Euk"/>
    <property type="match status" value="1"/>
</dbReference>
<dbReference type="PROSITE" id="PS50822">
    <property type="entry name" value="PIWI"/>
    <property type="match status" value="1"/>
</dbReference>
<comment type="subcellular location">
    <subcellularLocation>
        <location evidence="1">Cytoplasm</location>
    </subcellularLocation>
</comment>
<dbReference type="SMART" id="SM00949">
    <property type="entry name" value="PAZ"/>
    <property type="match status" value="1"/>
</dbReference>
<dbReference type="GO" id="GO:0043186">
    <property type="term" value="C:P granule"/>
    <property type="evidence" value="ECO:0007669"/>
    <property type="project" value="UniProtKB-ARBA"/>
</dbReference>
<dbReference type="Pfam" id="PF08699">
    <property type="entry name" value="ArgoL1"/>
    <property type="match status" value="1"/>
</dbReference>
<reference evidence="9" key="2">
    <citation type="submission" date="2020-05" db="UniProtKB">
        <authorList>
            <consortium name="EnsemblMetazoa"/>
        </authorList>
    </citation>
    <scope>IDENTIFICATION</scope>
    <source>
        <strain evidence="9">maculatus3</strain>
    </source>
</reference>
<keyword evidence="5" id="KW-0943">RNA-mediated gene silencing</keyword>
<dbReference type="Pfam" id="PF02171">
    <property type="entry name" value="Piwi"/>
    <property type="match status" value="1"/>
</dbReference>
<dbReference type="PANTHER" id="PTHR22891">
    <property type="entry name" value="EUKARYOTIC TRANSLATION INITIATION FACTOR 2C"/>
    <property type="match status" value="1"/>
</dbReference>
<dbReference type="InterPro" id="IPR003100">
    <property type="entry name" value="PAZ_dom"/>
</dbReference>
<dbReference type="Gene3D" id="3.30.420.10">
    <property type="entry name" value="Ribonuclease H-like superfamily/Ribonuclease H"/>
    <property type="match status" value="1"/>
</dbReference>
<dbReference type="SUPFAM" id="SSF101690">
    <property type="entry name" value="PAZ domain"/>
    <property type="match status" value="1"/>
</dbReference>
<comment type="similarity">
    <text evidence="6">Belongs to the argonaute family. Piwi subfamily.</text>
</comment>
<dbReference type="CDD" id="cd02845">
    <property type="entry name" value="PAZ_piwi_like"/>
    <property type="match status" value="1"/>
</dbReference>
<keyword evidence="2" id="KW-0217">Developmental protein</keyword>
<proteinExistence type="inferred from homology"/>
<evidence type="ECO:0000259" key="8">
    <source>
        <dbReference type="PROSITE" id="PS50822"/>
    </source>
</evidence>
<dbReference type="VEuPathDB" id="VectorBase:AMAM012706"/>
<dbReference type="GO" id="GO:0061157">
    <property type="term" value="P:mRNA destabilization"/>
    <property type="evidence" value="ECO:0007669"/>
    <property type="project" value="UniProtKB-ARBA"/>
</dbReference>
<feature type="domain" description="Piwi" evidence="8">
    <location>
        <begin position="365"/>
        <end position="665"/>
    </location>
</feature>
<name>A0A182SST8_9DIPT</name>
<evidence type="ECO:0000256" key="5">
    <source>
        <dbReference type="ARBA" id="ARBA00023158"/>
    </source>
</evidence>
<keyword evidence="4" id="KW-0694">RNA-binding</keyword>
<dbReference type="Proteomes" id="UP000075901">
    <property type="component" value="Unassembled WGS sequence"/>
</dbReference>
<dbReference type="PROSITE" id="PS50821">
    <property type="entry name" value="PAZ"/>
    <property type="match status" value="1"/>
</dbReference>
<dbReference type="AlphaFoldDB" id="A0A182SST8"/>
<evidence type="ECO:0008006" key="11">
    <source>
        <dbReference type="Google" id="ProtNLM"/>
    </source>
</evidence>
<dbReference type="GO" id="GO:0003723">
    <property type="term" value="F:RNA binding"/>
    <property type="evidence" value="ECO:0007669"/>
    <property type="project" value="UniProtKB-KW"/>
</dbReference>
<reference evidence="10" key="1">
    <citation type="submission" date="2013-09" db="EMBL/GenBank/DDBJ databases">
        <title>The Genome Sequence of Anopheles maculatus species B.</title>
        <authorList>
            <consortium name="The Broad Institute Genomics Platform"/>
            <person name="Neafsey D.E."/>
            <person name="Besansky N."/>
            <person name="Howell P."/>
            <person name="Walton C."/>
            <person name="Young S.K."/>
            <person name="Zeng Q."/>
            <person name="Gargeya S."/>
            <person name="Fitzgerald M."/>
            <person name="Haas B."/>
            <person name="Abouelleil A."/>
            <person name="Allen A.W."/>
            <person name="Alvarado L."/>
            <person name="Arachchi H.M."/>
            <person name="Berlin A.M."/>
            <person name="Chapman S.B."/>
            <person name="Gainer-Dewar J."/>
            <person name="Goldberg J."/>
            <person name="Griggs A."/>
            <person name="Gujja S."/>
            <person name="Hansen M."/>
            <person name="Howarth C."/>
            <person name="Imamovic A."/>
            <person name="Ireland A."/>
            <person name="Larimer J."/>
            <person name="McCowan C."/>
            <person name="Murphy C."/>
            <person name="Pearson M."/>
            <person name="Poon T.W."/>
            <person name="Priest M."/>
            <person name="Roberts A."/>
            <person name="Saif S."/>
            <person name="Shea T."/>
            <person name="Sisk P."/>
            <person name="Sykes S."/>
            <person name="Wortman J."/>
            <person name="Nusbaum C."/>
            <person name="Birren B."/>
        </authorList>
    </citation>
    <scope>NUCLEOTIDE SEQUENCE [LARGE SCALE GENOMIC DNA]</scope>
    <source>
        <strain evidence="10">maculatus3</strain>
    </source>
</reference>
<dbReference type="InterPro" id="IPR003165">
    <property type="entry name" value="Piwi"/>
</dbReference>
<organism evidence="9 10">
    <name type="scientific">Anopheles maculatus</name>
    <dbReference type="NCBI Taxonomy" id="74869"/>
    <lineage>
        <taxon>Eukaryota</taxon>
        <taxon>Metazoa</taxon>
        <taxon>Ecdysozoa</taxon>
        <taxon>Arthropoda</taxon>
        <taxon>Hexapoda</taxon>
        <taxon>Insecta</taxon>
        <taxon>Pterygota</taxon>
        <taxon>Neoptera</taxon>
        <taxon>Endopterygota</taxon>
        <taxon>Diptera</taxon>
        <taxon>Nematocera</taxon>
        <taxon>Culicoidea</taxon>
        <taxon>Culicidae</taxon>
        <taxon>Anophelinae</taxon>
        <taxon>Anopheles</taxon>
        <taxon>Anopheles maculatus group</taxon>
    </lineage>
</organism>
<dbReference type="FunFam" id="2.170.260.10:FF:000003">
    <property type="entry name" value="Piwi-like RNA-mediated gene silencing 2"/>
    <property type="match status" value="1"/>
</dbReference>
<dbReference type="GO" id="GO:0034587">
    <property type="term" value="P:piRNA processing"/>
    <property type="evidence" value="ECO:0007669"/>
    <property type="project" value="UniProtKB-ARBA"/>
</dbReference>
<dbReference type="Pfam" id="PF02170">
    <property type="entry name" value="PAZ"/>
    <property type="match status" value="1"/>
</dbReference>